<dbReference type="FunFam" id="1.10.510.10:FF:000479">
    <property type="entry name" value="Leucine-rich repeat receptor-like protein kinase"/>
    <property type="match status" value="1"/>
</dbReference>
<evidence type="ECO:0000256" key="8">
    <source>
        <dbReference type="ARBA" id="ARBA00022692"/>
    </source>
</evidence>
<dbReference type="AlphaFoldDB" id="A0AAV6JQ20"/>
<evidence type="ECO:0000256" key="12">
    <source>
        <dbReference type="ARBA" id="ARBA00022777"/>
    </source>
</evidence>
<evidence type="ECO:0000256" key="3">
    <source>
        <dbReference type="ARBA" id="ARBA00022475"/>
    </source>
</evidence>
<evidence type="ECO:0000256" key="5">
    <source>
        <dbReference type="ARBA" id="ARBA00022553"/>
    </source>
</evidence>
<dbReference type="SUPFAM" id="SSF52058">
    <property type="entry name" value="L domain-like"/>
    <property type="match status" value="3"/>
</dbReference>
<gene>
    <name evidence="23" type="ORF">RHGRI_021532</name>
</gene>
<dbReference type="Gene3D" id="3.80.10.10">
    <property type="entry name" value="Ribonuclease Inhibitor"/>
    <property type="match status" value="6"/>
</dbReference>
<dbReference type="SUPFAM" id="SSF56112">
    <property type="entry name" value="Protein kinase-like (PK-like)"/>
    <property type="match status" value="1"/>
</dbReference>
<keyword evidence="11 20" id="KW-0547">Nucleotide-binding</keyword>
<dbReference type="GO" id="GO:0006952">
    <property type="term" value="P:defense response"/>
    <property type="evidence" value="ECO:0007669"/>
    <property type="project" value="UniProtKB-ARBA"/>
</dbReference>
<evidence type="ECO:0000259" key="22">
    <source>
        <dbReference type="PROSITE" id="PS50011"/>
    </source>
</evidence>
<dbReference type="InterPro" id="IPR003591">
    <property type="entry name" value="Leu-rich_rpt_typical-subtyp"/>
</dbReference>
<dbReference type="FunFam" id="3.80.10.10:FF:000177">
    <property type="entry name" value="Leucine-rich repeat receptor-like serine/threonine-protein kinase At1g17230"/>
    <property type="match status" value="1"/>
</dbReference>
<evidence type="ECO:0000256" key="21">
    <source>
        <dbReference type="SAM" id="Phobius"/>
    </source>
</evidence>
<keyword evidence="13 20" id="KW-0067">ATP-binding</keyword>
<dbReference type="SMART" id="SM00365">
    <property type="entry name" value="LRR_SD22"/>
    <property type="match status" value="8"/>
</dbReference>
<keyword evidence="10" id="KW-0677">Repeat</keyword>
<feature type="domain" description="Protein kinase" evidence="22">
    <location>
        <begin position="779"/>
        <end position="1024"/>
    </location>
</feature>
<dbReference type="Pfam" id="PF00560">
    <property type="entry name" value="LRR_1"/>
    <property type="match status" value="4"/>
</dbReference>
<organism evidence="23 24">
    <name type="scientific">Rhododendron griersonianum</name>
    <dbReference type="NCBI Taxonomy" id="479676"/>
    <lineage>
        <taxon>Eukaryota</taxon>
        <taxon>Viridiplantae</taxon>
        <taxon>Streptophyta</taxon>
        <taxon>Embryophyta</taxon>
        <taxon>Tracheophyta</taxon>
        <taxon>Spermatophyta</taxon>
        <taxon>Magnoliopsida</taxon>
        <taxon>eudicotyledons</taxon>
        <taxon>Gunneridae</taxon>
        <taxon>Pentapetalae</taxon>
        <taxon>asterids</taxon>
        <taxon>Ericales</taxon>
        <taxon>Ericaceae</taxon>
        <taxon>Ericoideae</taxon>
        <taxon>Rhodoreae</taxon>
        <taxon>Rhododendron</taxon>
    </lineage>
</organism>
<dbReference type="GO" id="GO:0005524">
    <property type="term" value="F:ATP binding"/>
    <property type="evidence" value="ECO:0007669"/>
    <property type="project" value="UniProtKB-UniRule"/>
</dbReference>
<dbReference type="InterPro" id="IPR008266">
    <property type="entry name" value="Tyr_kinase_AS"/>
</dbReference>
<evidence type="ECO:0000256" key="16">
    <source>
        <dbReference type="ARBA" id="ARBA00023170"/>
    </source>
</evidence>
<evidence type="ECO:0000313" key="24">
    <source>
        <dbReference type="Proteomes" id="UP000823749"/>
    </source>
</evidence>
<dbReference type="PANTHER" id="PTHR48053">
    <property type="entry name" value="LEUCINE RICH REPEAT FAMILY PROTEIN, EXPRESSED"/>
    <property type="match status" value="1"/>
</dbReference>
<keyword evidence="24" id="KW-1185">Reference proteome</keyword>
<keyword evidence="6" id="KW-0433">Leucine-rich repeat</keyword>
<dbReference type="Gene3D" id="3.30.200.20">
    <property type="entry name" value="Phosphorylase Kinase, domain 1"/>
    <property type="match status" value="1"/>
</dbReference>
<evidence type="ECO:0000256" key="19">
    <source>
        <dbReference type="ARBA" id="ARBA00048679"/>
    </source>
</evidence>
<dbReference type="PROSITE" id="PS00109">
    <property type="entry name" value="PROTEIN_KINASE_TYR"/>
    <property type="match status" value="1"/>
</dbReference>
<dbReference type="InterPro" id="IPR017441">
    <property type="entry name" value="Protein_kinase_ATP_BS"/>
</dbReference>
<dbReference type="Pfam" id="PF00069">
    <property type="entry name" value="Pkinase"/>
    <property type="match status" value="1"/>
</dbReference>
<accession>A0AAV6JQ20</accession>
<evidence type="ECO:0000256" key="14">
    <source>
        <dbReference type="ARBA" id="ARBA00022989"/>
    </source>
</evidence>
<comment type="subcellular location">
    <subcellularLocation>
        <location evidence="1">Cell membrane</location>
        <topology evidence="1">Single-pass type I membrane protein</topology>
    </subcellularLocation>
</comment>
<evidence type="ECO:0000256" key="17">
    <source>
        <dbReference type="ARBA" id="ARBA00023180"/>
    </source>
</evidence>
<reference evidence="23" key="1">
    <citation type="submission" date="2020-08" db="EMBL/GenBank/DDBJ databases">
        <title>Plant Genome Project.</title>
        <authorList>
            <person name="Zhang R.-G."/>
        </authorList>
    </citation>
    <scope>NUCLEOTIDE SEQUENCE</scope>
    <source>
        <strain evidence="23">WSP0</strain>
        <tissue evidence="23">Leaf</tissue>
    </source>
</reference>
<keyword evidence="4" id="KW-0723">Serine/threonine-protein kinase</keyword>
<evidence type="ECO:0000256" key="20">
    <source>
        <dbReference type="PROSITE-ProRule" id="PRU10141"/>
    </source>
</evidence>
<evidence type="ECO:0000256" key="7">
    <source>
        <dbReference type="ARBA" id="ARBA00022679"/>
    </source>
</evidence>
<dbReference type="InterPro" id="IPR051716">
    <property type="entry name" value="Plant_RL_S/T_kinase"/>
</dbReference>
<keyword evidence="9" id="KW-0732">Signal</keyword>
<dbReference type="GO" id="GO:0051707">
    <property type="term" value="P:response to other organism"/>
    <property type="evidence" value="ECO:0007669"/>
    <property type="project" value="UniProtKB-ARBA"/>
</dbReference>
<evidence type="ECO:0000256" key="15">
    <source>
        <dbReference type="ARBA" id="ARBA00023136"/>
    </source>
</evidence>
<evidence type="ECO:0000313" key="23">
    <source>
        <dbReference type="EMBL" id="KAG5541734.1"/>
    </source>
</evidence>
<dbReference type="InterPro" id="IPR000719">
    <property type="entry name" value="Prot_kinase_dom"/>
</dbReference>
<keyword evidence="5" id="KW-0597">Phosphoprotein</keyword>
<comment type="catalytic activity">
    <reaction evidence="19">
        <text>L-seryl-[protein] + ATP = O-phospho-L-seryl-[protein] + ADP + H(+)</text>
        <dbReference type="Rhea" id="RHEA:17989"/>
        <dbReference type="Rhea" id="RHEA-COMP:9863"/>
        <dbReference type="Rhea" id="RHEA-COMP:11604"/>
        <dbReference type="ChEBI" id="CHEBI:15378"/>
        <dbReference type="ChEBI" id="CHEBI:29999"/>
        <dbReference type="ChEBI" id="CHEBI:30616"/>
        <dbReference type="ChEBI" id="CHEBI:83421"/>
        <dbReference type="ChEBI" id="CHEBI:456216"/>
        <dbReference type="EC" id="2.7.11.1"/>
    </reaction>
</comment>
<keyword evidence="8 21" id="KW-0812">Transmembrane</keyword>
<dbReference type="InterPro" id="IPR011009">
    <property type="entry name" value="Kinase-like_dom_sf"/>
</dbReference>
<evidence type="ECO:0000256" key="9">
    <source>
        <dbReference type="ARBA" id="ARBA00022729"/>
    </source>
</evidence>
<comment type="catalytic activity">
    <reaction evidence="18">
        <text>L-threonyl-[protein] + ATP = O-phospho-L-threonyl-[protein] + ADP + H(+)</text>
        <dbReference type="Rhea" id="RHEA:46608"/>
        <dbReference type="Rhea" id="RHEA-COMP:11060"/>
        <dbReference type="Rhea" id="RHEA-COMP:11605"/>
        <dbReference type="ChEBI" id="CHEBI:15378"/>
        <dbReference type="ChEBI" id="CHEBI:30013"/>
        <dbReference type="ChEBI" id="CHEBI:30616"/>
        <dbReference type="ChEBI" id="CHEBI:61977"/>
        <dbReference type="ChEBI" id="CHEBI:456216"/>
        <dbReference type="EC" id="2.7.11.1"/>
    </reaction>
</comment>
<dbReference type="PROSITE" id="PS51450">
    <property type="entry name" value="LRR"/>
    <property type="match status" value="1"/>
</dbReference>
<dbReference type="Gene3D" id="1.10.510.10">
    <property type="entry name" value="Transferase(Phosphotransferase) domain 1"/>
    <property type="match status" value="1"/>
</dbReference>
<dbReference type="InterPro" id="IPR013210">
    <property type="entry name" value="LRR_N_plant-typ"/>
</dbReference>
<name>A0AAV6JQ20_9ERIC</name>
<dbReference type="PROSITE" id="PS50011">
    <property type="entry name" value="PROTEIN_KINASE_DOM"/>
    <property type="match status" value="1"/>
</dbReference>
<evidence type="ECO:0000256" key="18">
    <source>
        <dbReference type="ARBA" id="ARBA00047899"/>
    </source>
</evidence>
<keyword evidence="3" id="KW-1003">Cell membrane</keyword>
<dbReference type="FunFam" id="3.80.10.10:FF:000400">
    <property type="entry name" value="Nuclear pore complex protein NUP107"/>
    <property type="match status" value="2"/>
</dbReference>
<feature type="transmembrane region" description="Helical" evidence="21">
    <location>
        <begin position="714"/>
        <end position="738"/>
    </location>
</feature>
<keyword evidence="7" id="KW-0808">Transferase</keyword>
<dbReference type="GO" id="GO:0004674">
    <property type="term" value="F:protein serine/threonine kinase activity"/>
    <property type="evidence" value="ECO:0007669"/>
    <property type="project" value="UniProtKB-KW"/>
</dbReference>
<proteinExistence type="predicted"/>
<dbReference type="Proteomes" id="UP000823749">
    <property type="component" value="Chromosome 7"/>
</dbReference>
<dbReference type="InterPro" id="IPR032675">
    <property type="entry name" value="LRR_dom_sf"/>
</dbReference>
<feature type="binding site" evidence="20">
    <location>
        <position position="808"/>
    </location>
    <ligand>
        <name>ATP</name>
        <dbReference type="ChEBI" id="CHEBI:30616"/>
    </ligand>
</feature>
<dbReference type="InterPro" id="IPR055414">
    <property type="entry name" value="LRR_R13L4/SHOC2-like"/>
</dbReference>
<dbReference type="EMBL" id="JACTNZ010000007">
    <property type="protein sequence ID" value="KAG5541734.1"/>
    <property type="molecule type" value="Genomic_DNA"/>
</dbReference>
<dbReference type="FunFam" id="3.30.200.20:FF:000309">
    <property type="entry name" value="Leucine-rich repeat receptor protein kinase MSP1"/>
    <property type="match status" value="1"/>
</dbReference>
<keyword evidence="17" id="KW-0325">Glycoprotein</keyword>
<evidence type="ECO:0000256" key="6">
    <source>
        <dbReference type="ARBA" id="ARBA00022614"/>
    </source>
</evidence>
<evidence type="ECO:0000256" key="11">
    <source>
        <dbReference type="ARBA" id="ARBA00022741"/>
    </source>
</evidence>
<dbReference type="FunFam" id="3.80.10.10:FF:000416">
    <property type="entry name" value="Probable leucine-rich repeat receptor-like protein kinase At5g63930"/>
    <property type="match status" value="2"/>
</dbReference>
<dbReference type="SMART" id="SM00369">
    <property type="entry name" value="LRR_TYP"/>
    <property type="match status" value="12"/>
</dbReference>
<evidence type="ECO:0000256" key="10">
    <source>
        <dbReference type="ARBA" id="ARBA00022737"/>
    </source>
</evidence>
<comment type="caution">
    <text evidence="23">The sequence shown here is derived from an EMBL/GenBank/DDBJ whole genome shotgun (WGS) entry which is preliminary data.</text>
</comment>
<evidence type="ECO:0000256" key="13">
    <source>
        <dbReference type="ARBA" id="ARBA00022840"/>
    </source>
</evidence>
<dbReference type="EC" id="2.7.11.1" evidence="2"/>
<evidence type="ECO:0000256" key="2">
    <source>
        <dbReference type="ARBA" id="ARBA00012513"/>
    </source>
</evidence>
<keyword evidence="12" id="KW-0418">Kinase</keyword>
<dbReference type="InterPro" id="IPR001611">
    <property type="entry name" value="Leu-rich_rpt"/>
</dbReference>
<sequence>MNTKRERQNKLNMGLLQKKFCSFSLVLFVILFSSPDIASSSVEEATALLKWKETLQSANNSVPVVLPTWELNPKNGSSSSAGSPCRWFGVSCNAEGSITQLNLTNSGINGTLETFSFSSFLNLAYVDLSMNEFSGPIPPQISSLPLVYLDLSINDFSGNIPPEIGHLTNLETLHLVKNRLNGSIPPEIGQLRSLSELALYTNHLSGPIPSSLGNLSNLVSLYLYDNQLFGSIPEEIGNLTNLEFVYMNSNGLTGPIPSTFGNLNRLTELHLFNNTLSGSIPEEIGKLKGLVILLFHTNNLSGTIPPSLGDLTSLTLLHLYKNQLSGSIPHELGNLKSIVDLEMSDNQLSGSIPASFGNLFKLTHLFLRANNLSGPIPQEFRNLKNLLVLQMDGNQFSGNLPDICEGGKLQNFTVDTNQLTGRIPKSLRDCSSLVRVRLEGNQLMGSISEDFGVYPHLDFLDLSRNKFYGEISENWSKCPKLQSLRMAGNNITGSIPPELGDLVQLRKLDLASNHLTGEIPKELAKLSSLFELYLNDNQLSGGIPREIGSLIELEKLDLSINRLSGSIAAGNLDNCTKLHYLNLSNNNFSQEIPRQLGKISLLSQVDLSRNSLMGEIPLEIAGLMSLEWLNLSHNHLSGLIPRVFQDMNWLVHVDISFNELEGPIPMSEAFMNASIGSLQGNKGLCGNVTGLQPCKCGNVIGLQPCKYQKDHRTLVLVIVLPLGGALLLVGAFVGFLIVSGRRKRKSLVEDPSNNEDLFSTSIYNGRAMYNDILKATNDFDATYCIGKGGYGAVYKAKLPLGNTVAVKKLHPLSEKDDHRGFLNEVRALTEIRHRNIVKLFGFCSHAQNSFLVYEYLERGSLASIFSNDKEAKQLDWLKRVNIIKGLANALSYMHHDCTPPIVHRDISSNNVLIDEEYEARVSDFGTAKLLKLDSSNWSALAGTYGYVAPEFAYTMKVTEKCDVFSFGVLALEVIKGKHPGDFVSSLSTPAVANVELRDVLDQRLSPPSPEVEEASALLKWKQTLHSANTSVLTTWILDPENGSGSSASSPCNWFGVSCNAEGSVTRLNLMNSSVNGTLETFPCSSFANLAYVDLSMSELSGPIPSQISSLPLVYLNLSTNEFSGNIPPEIGLLTKLETLHLPQNHLNGSTPREIGQLKSLSELALYTNHLSGPIPSSLGNLSNLVSLYLYDNQLSSSIPEEMGNLSNIELVYMDSNIA</sequence>
<evidence type="ECO:0000256" key="1">
    <source>
        <dbReference type="ARBA" id="ARBA00004251"/>
    </source>
</evidence>
<keyword evidence="14 21" id="KW-1133">Transmembrane helix</keyword>
<dbReference type="Pfam" id="PF08263">
    <property type="entry name" value="LRRNT_2"/>
    <property type="match status" value="2"/>
</dbReference>
<dbReference type="PANTHER" id="PTHR48053:SF163">
    <property type="entry name" value="MDIS1-INTERACTING RECEPTOR LIKE KINASE 2-LIKE"/>
    <property type="match status" value="1"/>
</dbReference>
<dbReference type="Pfam" id="PF13855">
    <property type="entry name" value="LRR_8"/>
    <property type="match status" value="1"/>
</dbReference>
<protein>
    <recommendedName>
        <fullName evidence="2">non-specific serine/threonine protein kinase</fullName>
        <ecNumber evidence="2">2.7.11.1</ecNumber>
    </recommendedName>
</protein>
<dbReference type="PROSITE" id="PS00107">
    <property type="entry name" value="PROTEIN_KINASE_ATP"/>
    <property type="match status" value="1"/>
</dbReference>
<dbReference type="GO" id="GO:0005886">
    <property type="term" value="C:plasma membrane"/>
    <property type="evidence" value="ECO:0007669"/>
    <property type="project" value="UniProtKB-SubCell"/>
</dbReference>
<keyword evidence="16" id="KW-0675">Receptor</keyword>
<keyword evidence="15 21" id="KW-0472">Membrane</keyword>
<dbReference type="Pfam" id="PF23598">
    <property type="entry name" value="LRR_14"/>
    <property type="match status" value="2"/>
</dbReference>
<evidence type="ECO:0000256" key="4">
    <source>
        <dbReference type="ARBA" id="ARBA00022527"/>
    </source>
</evidence>